<protein>
    <submittedName>
        <fullName evidence="2">DUF5020 family protein</fullName>
    </submittedName>
</protein>
<evidence type="ECO:0000313" key="2">
    <source>
        <dbReference type="EMBL" id="MBU3838694.1"/>
    </source>
</evidence>
<evidence type="ECO:0000313" key="3">
    <source>
        <dbReference type="Proteomes" id="UP000783796"/>
    </source>
</evidence>
<feature type="signal peptide" evidence="1">
    <location>
        <begin position="1"/>
        <end position="19"/>
    </location>
</feature>
<keyword evidence="1" id="KW-0732">Signal</keyword>
<gene>
    <name evidence="2" type="ORF">H9777_10380</name>
</gene>
<name>A0A948WXH6_9BACT</name>
<evidence type="ECO:0000256" key="1">
    <source>
        <dbReference type="SAM" id="SignalP"/>
    </source>
</evidence>
<accession>A0A948WXH6</accession>
<reference evidence="2" key="2">
    <citation type="submission" date="2021-04" db="EMBL/GenBank/DDBJ databases">
        <authorList>
            <person name="Gilroy R."/>
        </authorList>
    </citation>
    <scope>NUCLEOTIDE SEQUENCE</scope>
    <source>
        <strain evidence="2">G4-2901</strain>
    </source>
</reference>
<organism evidence="2 3">
    <name type="scientific">Candidatus Phocaeicola faecigallinarum</name>
    <dbReference type="NCBI Taxonomy" id="2838732"/>
    <lineage>
        <taxon>Bacteria</taxon>
        <taxon>Pseudomonadati</taxon>
        <taxon>Bacteroidota</taxon>
        <taxon>Bacteroidia</taxon>
        <taxon>Bacteroidales</taxon>
        <taxon>Bacteroidaceae</taxon>
        <taxon>Phocaeicola</taxon>
    </lineage>
</organism>
<dbReference type="GO" id="GO:0009279">
    <property type="term" value="C:cell outer membrane"/>
    <property type="evidence" value="ECO:0007669"/>
    <property type="project" value="InterPro"/>
</dbReference>
<comment type="caution">
    <text evidence="2">The sequence shown here is derived from an EMBL/GenBank/DDBJ whole genome shotgun (WGS) entry which is preliminary data.</text>
</comment>
<proteinExistence type="predicted"/>
<dbReference type="SUPFAM" id="SSF111364">
    <property type="entry name" value="Tsx-like channel"/>
    <property type="match status" value="1"/>
</dbReference>
<feature type="chain" id="PRO_5037001544" evidence="1">
    <location>
        <begin position="20"/>
        <end position="233"/>
    </location>
</feature>
<dbReference type="AlphaFoldDB" id="A0A948WXH6"/>
<dbReference type="Pfam" id="PF16412">
    <property type="entry name" value="DUF5020"/>
    <property type="match status" value="1"/>
</dbReference>
<sequence>MKKLFLSIIVCMITAIAGAQNVQFHYDFGSSIYDSQSSRAKVTTTVEMFKPDRWGSTYFFVDMDYAKEGVVGAYWEIARELNFWGGPFSAHVEYNGGANGINNAYLLGATYTWNNSDFTRGFTFTPAYKYIQKNVKPNNFQLTITWYLHFCKGKYSFTGFADFWKEKHQDFEKNEMHNYIFITEPQFWVNLNKFDRVADDFNLSVGTEWEISSNFGVMNGWKWMPTLAMKWSF</sequence>
<dbReference type="Proteomes" id="UP000783796">
    <property type="component" value="Unassembled WGS sequence"/>
</dbReference>
<dbReference type="InterPro" id="IPR036777">
    <property type="entry name" value="Channel_Tsx-like_sf"/>
</dbReference>
<reference evidence="2" key="1">
    <citation type="journal article" date="2021" name="PeerJ">
        <title>Extensive microbial diversity within the chicken gut microbiome revealed by metagenomics and culture.</title>
        <authorList>
            <person name="Gilroy R."/>
            <person name="Ravi A."/>
            <person name="Getino M."/>
            <person name="Pursley I."/>
            <person name="Horton D.L."/>
            <person name="Alikhan N.F."/>
            <person name="Baker D."/>
            <person name="Gharbi K."/>
            <person name="Hall N."/>
            <person name="Watson M."/>
            <person name="Adriaenssens E.M."/>
            <person name="Foster-Nyarko E."/>
            <person name="Jarju S."/>
            <person name="Secka A."/>
            <person name="Antonio M."/>
            <person name="Oren A."/>
            <person name="Chaudhuri R.R."/>
            <person name="La Ragione R."/>
            <person name="Hildebrand F."/>
            <person name="Pallen M.J."/>
        </authorList>
    </citation>
    <scope>NUCLEOTIDE SEQUENCE</scope>
    <source>
        <strain evidence="2">G4-2901</strain>
    </source>
</reference>
<dbReference type="EMBL" id="JAHLFW010000086">
    <property type="protein sequence ID" value="MBU3838694.1"/>
    <property type="molecule type" value="Genomic_DNA"/>
</dbReference>